<protein>
    <submittedName>
        <fullName evidence="1">Uncharacterized protein</fullName>
    </submittedName>
</protein>
<keyword evidence="2" id="KW-1185">Reference proteome</keyword>
<accession>A0A9X9PTR7</accession>
<feature type="non-terminal residue" evidence="1">
    <location>
        <position position="1"/>
    </location>
</feature>
<dbReference type="AlphaFoldDB" id="A0A9X9PTR7"/>
<gene>
    <name evidence="1" type="ORF">BN2614_LOCUS1</name>
</gene>
<sequence length="44" mass="5257">NDLCVLELRFKIRKCFFVVFCYFSLSLPKAKQEGMSFDYGEQKQ</sequence>
<name>A0A9X9PTR7_GULGU</name>
<organism evidence="1 2">
    <name type="scientific">Gulo gulo</name>
    <name type="common">Wolverine</name>
    <name type="synonym">Gluton</name>
    <dbReference type="NCBI Taxonomy" id="48420"/>
    <lineage>
        <taxon>Eukaryota</taxon>
        <taxon>Metazoa</taxon>
        <taxon>Chordata</taxon>
        <taxon>Craniata</taxon>
        <taxon>Vertebrata</taxon>
        <taxon>Euteleostomi</taxon>
        <taxon>Mammalia</taxon>
        <taxon>Eutheria</taxon>
        <taxon>Laurasiatheria</taxon>
        <taxon>Carnivora</taxon>
        <taxon>Caniformia</taxon>
        <taxon>Musteloidea</taxon>
        <taxon>Mustelidae</taxon>
        <taxon>Guloninae</taxon>
        <taxon>Gulo</taxon>
    </lineage>
</organism>
<dbReference type="EMBL" id="CYRY02001332">
    <property type="protein sequence ID" value="VCW65977.1"/>
    <property type="molecule type" value="Genomic_DNA"/>
</dbReference>
<evidence type="ECO:0000313" key="1">
    <source>
        <dbReference type="EMBL" id="VCW65977.1"/>
    </source>
</evidence>
<dbReference type="Proteomes" id="UP000269945">
    <property type="component" value="Unassembled WGS sequence"/>
</dbReference>
<comment type="caution">
    <text evidence="1">The sequence shown here is derived from an EMBL/GenBank/DDBJ whole genome shotgun (WGS) entry which is preliminary data.</text>
</comment>
<reference evidence="1 2" key="1">
    <citation type="submission" date="2018-10" db="EMBL/GenBank/DDBJ databases">
        <authorList>
            <person name="Ekblom R."/>
            <person name="Jareborg N."/>
        </authorList>
    </citation>
    <scope>NUCLEOTIDE SEQUENCE [LARGE SCALE GENOMIC DNA]</scope>
    <source>
        <tissue evidence="1">Muscle</tissue>
    </source>
</reference>
<evidence type="ECO:0000313" key="2">
    <source>
        <dbReference type="Proteomes" id="UP000269945"/>
    </source>
</evidence>
<proteinExistence type="predicted"/>